<feature type="signal peptide" evidence="1">
    <location>
        <begin position="1"/>
        <end position="21"/>
    </location>
</feature>
<evidence type="ECO:0000313" key="3">
    <source>
        <dbReference type="Proteomes" id="UP000515158"/>
    </source>
</evidence>
<evidence type="ECO:0000313" key="4">
    <source>
        <dbReference type="RefSeq" id="XP_034247788.1"/>
    </source>
</evidence>
<dbReference type="RefSeq" id="XP_034247788.1">
    <property type="nucleotide sequence ID" value="XM_034391897.1"/>
</dbReference>
<organism evidence="4">
    <name type="scientific">Thrips palmi</name>
    <name type="common">Melon thrips</name>
    <dbReference type="NCBI Taxonomy" id="161013"/>
    <lineage>
        <taxon>Eukaryota</taxon>
        <taxon>Metazoa</taxon>
        <taxon>Ecdysozoa</taxon>
        <taxon>Arthropoda</taxon>
        <taxon>Hexapoda</taxon>
        <taxon>Insecta</taxon>
        <taxon>Pterygota</taxon>
        <taxon>Neoptera</taxon>
        <taxon>Paraneoptera</taxon>
        <taxon>Thysanoptera</taxon>
        <taxon>Terebrantia</taxon>
        <taxon>Thripoidea</taxon>
        <taxon>Thripidae</taxon>
        <taxon>Thrips</taxon>
    </lineage>
</organism>
<dbReference type="Proteomes" id="UP000515158">
    <property type="component" value="Unplaced"/>
</dbReference>
<feature type="chain" id="PRO_5028131425" evidence="1">
    <location>
        <begin position="22"/>
        <end position="685"/>
    </location>
</feature>
<evidence type="ECO:0000256" key="1">
    <source>
        <dbReference type="SAM" id="SignalP"/>
    </source>
</evidence>
<feature type="domain" description="FAS1" evidence="2">
    <location>
        <begin position="26"/>
        <end position="160"/>
    </location>
</feature>
<dbReference type="InterPro" id="IPR050904">
    <property type="entry name" value="Adhesion/Biosynth-related"/>
</dbReference>
<evidence type="ECO:0000259" key="2">
    <source>
        <dbReference type="PROSITE" id="PS50213"/>
    </source>
</evidence>
<dbReference type="OrthoDB" id="7700931at2759"/>
<dbReference type="GO" id="GO:0031012">
    <property type="term" value="C:extracellular matrix"/>
    <property type="evidence" value="ECO:0007669"/>
    <property type="project" value="TreeGrafter"/>
</dbReference>
<name>A0A6P8Z5R8_THRPL</name>
<dbReference type="Pfam" id="PF02469">
    <property type="entry name" value="Fasciclin"/>
    <property type="match status" value="4"/>
</dbReference>
<dbReference type="PANTHER" id="PTHR10900:SF124">
    <property type="entry name" value="FI05614P"/>
    <property type="match status" value="1"/>
</dbReference>
<dbReference type="GO" id="GO:0007155">
    <property type="term" value="P:cell adhesion"/>
    <property type="evidence" value="ECO:0007669"/>
    <property type="project" value="TreeGrafter"/>
</dbReference>
<protein>
    <submittedName>
        <fullName evidence="4">Fasciclin-1 isoform X1</fullName>
    </submittedName>
</protein>
<feature type="domain" description="FAS1" evidence="2">
    <location>
        <begin position="500"/>
        <end position="647"/>
    </location>
</feature>
<dbReference type="GO" id="GO:0030198">
    <property type="term" value="P:extracellular matrix organization"/>
    <property type="evidence" value="ECO:0007669"/>
    <property type="project" value="TreeGrafter"/>
</dbReference>
<keyword evidence="1" id="KW-0732">Signal</keyword>
<accession>A0A6P8Z5R8</accession>
<feature type="domain" description="FAS1" evidence="2">
    <location>
        <begin position="176"/>
        <end position="324"/>
    </location>
</feature>
<dbReference type="KEGG" id="tpal:117649285"/>
<dbReference type="SUPFAM" id="SSF82153">
    <property type="entry name" value="FAS1 domain"/>
    <property type="match status" value="4"/>
</dbReference>
<dbReference type="InterPro" id="IPR036378">
    <property type="entry name" value="FAS1_dom_sf"/>
</dbReference>
<dbReference type="InParanoid" id="A0A6P8Z5R8"/>
<dbReference type="GO" id="GO:0050839">
    <property type="term" value="F:cell adhesion molecule binding"/>
    <property type="evidence" value="ECO:0007669"/>
    <property type="project" value="TreeGrafter"/>
</dbReference>
<dbReference type="InterPro" id="IPR000782">
    <property type="entry name" value="FAS1_domain"/>
</dbReference>
<gene>
    <name evidence="4" type="primary">LOC117649285</name>
</gene>
<dbReference type="GeneID" id="117649285"/>
<dbReference type="FunCoup" id="A0A6P8Z5R8">
    <property type="interactions" value="57"/>
</dbReference>
<feature type="domain" description="FAS1" evidence="2">
    <location>
        <begin position="335"/>
        <end position="496"/>
    </location>
</feature>
<proteinExistence type="predicted"/>
<dbReference type="Gene3D" id="2.30.180.10">
    <property type="entry name" value="FAS1 domain"/>
    <property type="match status" value="4"/>
</dbReference>
<dbReference type="GO" id="GO:0005615">
    <property type="term" value="C:extracellular space"/>
    <property type="evidence" value="ECO:0007669"/>
    <property type="project" value="TreeGrafter"/>
</dbReference>
<dbReference type="AlphaFoldDB" id="A0A6P8Z5R8"/>
<dbReference type="PANTHER" id="PTHR10900">
    <property type="entry name" value="PERIOSTIN-RELATED"/>
    <property type="match status" value="1"/>
</dbReference>
<sequence>MQAVGVLGLAALLAALLVAEARIMGEVSVQEKMRMDADLSEFSIRLASSTYANSTLMLRPVTVFAPINMAFQQFPRSDKDESLVLYHITNQPMKLESLTQPIVYSQMEGSPPLWITHRRDMLNNEDVFVNNAKIDKKDSDYSGKNSKGHLQVLHKIDEVLQPVRLKPGATSDMLYNPNAMQLISQSGDFDLDTHTIRSFAEAVSRRKVDIFNKEGRYTFFVPVDSSYKHFEAVDKTVIEGHVIPGHVLFTAPTPNEKPYATVSFSEQMQVTISFTTDHKKRKTIVKSNTVIGDEKHPSGVVMAEVIKANIPVRNGVVHLIDRPLMVIDATVQEFVESFKEFDREDGPLYEFQKVLTNKVDSGFLRGLGEMKNFTLFAPSNEAWKNPAALAALNNRTLLNEVIRLHIVDQRLPLEHIKLKTHSLHHQVRHHQQGHRHHPHQLFQVRSMSDPKNLYFNVMVSGSNHTLTVEGGGVNATVIQPDIAATNGIIHIIDRVLGIASHTVKEKLATDPSMLKTYHLGETEFNDRLKDNNTRFTYFVPRDVAWHTAEIKYPSAIKKLFMSKFKYHAHQILERHLVVASTAYTMMDIKRMTHSGPVTLHTVRDKLELQLQEKANGYYLKWQNEEILVHRADVECTNGIIHVLDGVFLKESDIRVTAGVSGVMLSSSLQLFVTILAPFLFKWVLG</sequence>
<reference evidence="4" key="1">
    <citation type="submission" date="2025-08" db="UniProtKB">
        <authorList>
            <consortium name="RefSeq"/>
        </authorList>
    </citation>
    <scope>IDENTIFICATION</scope>
    <source>
        <tissue evidence="4">Total insect</tissue>
    </source>
</reference>
<dbReference type="SMART" id="SM00554">
    <property type="entry name" value="FAS1"/>
    <property type="match status" value="4"/>
</dbReference>
<dbReference type="PROSITE" id="PS50213">
    <property type="entry name" value="FAS1"/>
    <property type="match status" value="4"/>
</dbReference>
<keyword evidence="3" id="KW-1185">Reference proteome</keyword>
<dbReference type="CTD" id="42025"/>